<reference evidence="4" key="1">
    <citation type="journal article" date="2021" name="PeerJ">
        <title>Extensive microbial diversity within the chicken gut microbiome revealed by metagenomics and culture.</title>
        <authorList>
            <person name="Gilroy R."/>
            <person name="Ravi A."/>
            <person name="Getino M."/>
            <person name="Pursley I."/>
            <person name="Horton D.L."/>
            <person name="Alikhan N.F."/>
            <person name="Baker D."/>
            <person name="Gharbi K."/>
            <person name="Hall N."/>
            <person name="Watson M."/>
            <person name="Adriaenssens E.M."/>
            <person name="Foster-Nyarko E."/>
            <person name="Jarju S."/>
            <person name="Secka A."/>
            <person name="Antonio M."/>
            <person name="Oren A."/>
            <person name="Chaudhuri R.R."/>
            <person name="La Ragione R."/>
            <person name="Hildebrand F."/>
            <person name="Pallen M.J."/>
        </authorList>
    </citation>
    <scope>NUCLEOTIDE SEQUENCE</scope>
    <source>
        <strain evidence="4">811</strain>
    </source>
</reference>
<evidence type="ECO:0000313" key="4">
    <source>
        <dbReference type="EMBL" id="HIX07909.1"/>
    </source>
</evidence>
<keyword evidence="2" id="KW-0472">Membrane</keyword>
<feature type="transmembrane region" description="Helical" evidence="2">
    <location>
        <begin position="118"/>
        <end position="141"/>
    </location>
</feature>
<keyword evidence="4" id="KW-0645">Protease</keyword>
<feature type="transmembrane region" description="Helical" evidence="2">
    <location>
        <begin position="211"/>
        <end position="228"/>
    </location>
</feature>
<accession>A0A9D1V8D5</accession>
<proteinExistence type="predicted"/>
<evidence type="ECO:0000313" key="5">
    <source>
        <dbReference type="Proteomes" id="UP000824204"/>
    </source>
</evidence>
<dbReference type="GO" id="GO:0080120">
    <property type="term" value="P:CAAX-box protein maturation"/>
    <property type="evidence" value="ECO:0007669"/>
    <property type="project" value="UniProtKB-ARBA"/>
</dbReference>
<feature type="transmembrane region" description="Helical" evidence="2">
    <location>
        <begin position="240"/>
        <end position="259"/>
    </location>
</feature>
<feature type="transmembrane region" description="Helical" evidence="2">
    <location>
        <begin position="43"/>
        <end position="67"/>
    </location>
</feature>
<gene>
    <name evidence="4" type="ORF">H9741_05530</name>
</gene>
<keyword evidence="4" id="KW-0482">Metalloprotease</keyword>
<feature type="transmembrane region" description="Helical" evidence="2">
    <location>
        <begin position="12"/>
        <end position="31"/>
    </location>
</feature>
<feature type="domain" description="CAAX prenyl protease 2/Lysostaphin resistance protein A-like" evidence="3">
    <location>
        <begin position="114"/>
        <end position="215"/>
    </location>
</feature>
<feature type="region of interest" description="Disordered" evidence="1">
    <location>
        <begin position="274"/>
        <end position="294"/>
    </location>
</feature>
<evidence type="ECO:0000256" key="2">
    <source>
        <dbReference type="SAM" id="Phobius"/>
    </source>
</evidence>
<feature type="transmembrane region" description="Helical" evidence="2">
    <location>
        <begin position="79"/>
        <end position="98"/>
    </location>
</feature>
<feature type="compositionally biased region" description="Basic and acidic residues" evidence="1">
    <location>
        <begin position="275"/>
        <end position="294"/>
    </location>
</feature>
<comment type="caution">
    <text evidence="4">The sequence shown here is derived from an EMBL/GenBank/DDBJ whole genome shotgun (WGS) entry which is preliminary data.</text>
</comment>
<evidence type="ECO:0000256" key="1">
    <source>
        <dbReference type="SAM" id="MobiDB-lite"/>
    </source>
</evidence>
<dbReference type="Pfam" id="PF02517">
    <property type="entry name" value="Rce1-like"/>
    <property type="match status" value="1"/>
</dbReference>
<evidence type="ECO:0000259" key="3">
    <source>
        <dbReference type="Pfam" id="PF02517"/>
    </source>
</evidence>
<organism evidence="4 5">
    <name type="scientific">Candidatus Borkfalkia faecipullorum</name>
    <dbReference type="NCBI Taxonomy" id="2838510"/>
    <lineage>
        <taxon>Bacteria</taxon>
        <taxon>Bacillati</taxon>
        <taxon>Bacillota</taxon>
        <taxon>Clostridia</taxon>
        <taxon>Christensenellales</taxon>
        <taxon>Christensenellaceae</taxon>
        <taxon>Candidatus Borkfalkia</taxon>
    </lineage>
</organism>
<sequence length="294" mass="31164">MQPKMLYMRKTPLSSGAILFLLSAGFVLFPTQWLGDLLTQDELLAQMLGLGILRIVMAAIMLVLALQMGIRGVWAPAKLPYLLFALPALAVAVNNLPVVALCRGTAGVTGGGEYVAAFALQCLGVGLFEEVAFRGVIFPFALGVTGTEKKGRFAAVLLSSAAFGLLHLVNLLGGFSGGVFLQVGYSFLIGCMLSVCVFCGSGVFACALVHAVYNFCGNLIYSVGNFGFGAFKDVWCAEEIVLTALVSLAAIAYFALILWKKSPAQADLFAVVPPESDKKEEENADERADGADDR</sequence>
<keyword evidence="2" id="KW-0812">Transmembrane</keyword>
<keyword evidence="4" id="KW-0378">Hydrolase</keyword>
<keyword evidence="2" id="KW-1133">Transmembrane helix</keyword>
<dbReference type="AlphaFoldDB" id="A0A9D1V8D5"/>
<dbReference type="GO" id="GO:0004175">
    <property type="term" value="F:endopeptidase activity"/>
    <property type="evidence" value="ECO:0007669"/>
    <property type="project" value="UniProtKB-ARBA"/>
</dbReference>
<dbReference type="EMBL" id="DXFX01000071">
    <property type="protein sequence ID" value="HIX07909.1"/>
    <property type="molecule type" value="Genomic_DNA"/>
</dbReference>
<dbReference type="Proteomes" id="UP000824204">
    <property type="component" value="Unassembled WGS sequence"/>
</dbReference>
<feature type="transmembrane region" description="Helical" evidence="2">
    <location>
        <begin position="179"/>
        <end position="204"/>
    </location>
</feature>
<dbReference type="GO" id="GO:0008237">
    <property type="term" value="F:metallopeptidase activity"/>
    <property type="evidence" value="ECO:0007669"/>
    <property type="project" value="UniProtKB-KW"/>
</dbReference>
<reference evidence="4" key="2">
    <citation type="submission" date="2021-04" db="EMBL/GenBank/DDBJ databases">
        <authorList>
            <person name="Gilroy R."/>
        </authorList>
    </citation>
    <scope>NUCLEOTIDE SEQUENCE</scope>
    <source>
        <strain evidence="4">811</strain>
    </source>
</reference>
<protein>
    <submittedName>
        <fullName evidence="4">CPBP family intramembrane metalloprotease</fullName>
    </submittedName>
</protein>
<name>A0A9D1V8D5_9FIRM</name>
<dbReference type="InterPro" id="IPR003675">
    <property type="entry name" value="Rce1/LyrA-like_dom"/>
</dbReference>
<feature type="transmembrane region" description="Helical" evidence="2">
    <location>
        <begin position="153"/>
        <end position="173"/>
    </location>
</feature>